<dbReference type="InterPro" id="IPR050570">
    <property type="entry name" value="Cell_wall_metabolism_enzyme"/>
</dbReference>
<dbReference type="AlphaFoldDB" id="A0A1Y0YGT8"/>
<feature type="domain" description="LysM" evidence="2">
    <location>
        <begin position="227"/>
        <end position="270"/>
    </location>
</feature>
<feature type="signal peptide" evidence="1">
    <location>
        <begin position="1"/>
        <end position="30"/>
    </location>
</feature>
<dbReference type="CDD" id="cd12797">
    <property type="entry name" value="M23_peptidase"/>
    <property type="match status" value="1"/>
</dbReference>
<feature type="domain" description="LysM" evidence="2">
    <location>
        <begin position="176"/>
        <end position="219"/>
    </location>
</feature>
<dbReference type="InterPro" id="IPR036779">
    <property type="entry name" value="LysM_dom_sf"/>
</dbReference>
<keyword evidence="1" id="KW-0732">Signal</keyword>
<reference evidence="3 6" key="2">
    <citation type="submission" date="2020-12" db="EMBL/GenBank/DDBJ databases">
        <title>FDA dAtabase for Regulatory Grade micrObial Sequences (FDA-ARGOS): Supporting development and validation of Infectious Disease Dx tests.</title>
        <authorList>
            <person name="Nelson B."/>
            <person name="Plummer A."/>
            <person name="Tallon L."/>
            <person name="Sadzewicz L."/>
            <person name="Zhao X."/>
            <person name="Boylan J."/>
            <person name="Ott S."/>
            <person name="Bowen H."/>
            <person name="Vavikolanu K."/>
            <person name="Mehta A."/>
            <person name="Aluvathingal J."/>
            <person name="Nadendla S."/>
            <person name="Myers T."/>
            <person name="Yan Y."/>
            <person name="Sichtig H."/>
        </authorList>
    </citation>
    <scope>NUCLEOTIDE SEQUENCE [LARGE SCALE GENOMIC DNA]</scope>
    <source>
        <strain evidence="3 6">FDAARGOS_923</strain>
    </source>
</reference>
<dbReference type="SMR" id="A0A1Y0YGT8"/>
<dbReference type="EMBL" id="NILC01000009">
    <property type="protein sequence ID" value="TWL32189.1"/>
    <property type="molecule type" value="Genomic_DNA"/>
</dbReference>
<evidence type="ECO:0000313" key="6">
    <source>
        <dbReference type="Proteomes" id="UP000595038"/>
    </source>
</evidence>
<dbReference type="SMART" id="SM00257">
    <property type="entry name" value="LysM"/>
    <property type="match status" value="2"/>
</dbReference>
<proteinExistence type="predicted"/>
<dbReference type="GO" id="GO:0004222">
    <property type="term" value="F:metalloendopeptidase activity"/>
    <property type="evidence" value="ECO:0007669"/>
    <property type="project" value="TreeGrafter"/>
</dbReference>
<dbReference type="SUPFAM" id="SSF54106">
    <property type="entry name" value="LysM domain"/>
    <property type="match status" value="2"/>
</dbReference>
<evidence type="ECO:0000256" key="1">
    <source>
        <dbReference type="SAM" id="SignalP"/>
    </source>
</evidence>
<keyword evidence="4" id="KW-0378">Hydrolase</keyword>
<feature type="chain" id="PRO_5041057214" evidence="1">
    <location>
        <begin position="31"/>
        <end position="274"/>
    </location>
</feature>
<dbReference type="Gene3D" id="3.10.350.10">
    <property type="entry name" value="LysM domain"/>
    <property type="match status" value="2"/>
</dbReference>
<dbReference type="Pfam" id="PF01476">
    <property type="entry name" value="LysM"/>
    <property type="match status" value="2"/>
</dbReference>
<dbReference type="EMBL" id="CP065647">
    <property type="protein sequence ID" value="QPR70867.1"/>
    <property type="molecule type" value="Genomic_DNA"/>
</dbReference>
<evidence type="ECO:0000259" key="2">
    <source>
        <dbReference type="PROSITE" id="PS51782"/>
    </source>
</evidence>
<dbReference type="Proteomes" id="UP000595038">
    <property type="component" value="Chromosome"/>
</dbReference>
<accession>A0A1Y0YGT8</accession>
<dbReference type="PROSITE" id="PS51782">
    <property type="entry name" value="LYSM"/>
    <property type="match status" value="2"/>
</dbReference>
<dbReference type="InterPro" id="IPR016047">
    <property type="entry name" value="M23ase_b-sheet_dom"/>
</dbReference>
<dbReference type="Gene3D" id="2.70.70.10">
    <property type="entry name" value="Glucose Permease (Domain IIA)"/>
    <property type="match status" value="1"/>
</dbReference>
<dbReference type="InterPro" id="IPR011055">
    <property type="entry name" value="Dup_hybrid_motif"/>
</dbReference>
<dbReference type="CDD" id="cd00118">
    <property type="entry name" value="LysM"/>
    <property type="match status" value="2"/>
</dbReference>
<gene>
    <name evidence="4" type="ORF">CHCC16736_2577</name>
    <name evidence="3" type="ORF">I6G80_13490</name>
</gene>
<dbReference type="Proteomes" id="UP000435910">
    <property type="component" value="Unassembled WGS sequence"/>
</dbReference>
<organism evidence="4 5">
    <name type="scientific">Bacillus licheniformis</name>
    <dbReference type="NCBI Taxonomy" id="1402"/>
    <lineage>
        <taxon>Bacteria</taxon>
        <taxon>Bacillati</taxon>
        <taxon>Bacillota</taxon>
        <taxon>Bacilli</taxon>
        <taxon>Bacillales</taxon>
        <taxon>Bacillaceae</taxon>
        <taxon>Bacillus</taxon>
    </lineage>
</organism>
<dbReference type="Pfam" id="PF01551">
    <property type="entry name" value="Peptidase_M23"/>
    <property type="match status" value="1"/>
</dbReference>
<evidence type="ECO:0000313" key="5">
    <source>
        <dbReference type="Proteomes" id="UP000435910"/>
    </source>
</evidence>
<dbReference type="PANTHER" id="PTHR21666:SF290">
    <property type="entry name" value="PEPTIDASE M23 DOMAIN PROTEIN"/>
    <property type="match status" value="1"/>
</dbReference>
<dbReference type="InterPro" id="IPR018392">
    <property type="entry name" value="LysM"/>
</dbReference>
<dbReference type="RefSeq" id="WP_003183070.1">
    <property type="nucleotide sequence ID" value="NZ_BEXU01000028.1"/>
</dbReference>
<dbReference type="SUPFAM" id="SSF51261">
    <property type="entry name" value="Duplicated hybrid motif"/>
    <property type="match status" value="1"/>
</dbReference>
<dbReference type="PANTHER" id="PTHR21666">
    <property type="entry name" value="PEPTIDASE-RELATED"/>
    <property type="match status" value="1"/>
</dbReference>
<reference evidence="4 5" key="1">
    <citation type="submission" date="2019-06" db="EMBL/GenBank/DDBJ databases">
        <title>Genome sequence analysis of &gt;100 Bacillus licheniformis strains suggests intrinsic resistance to this species.</title>
        <authorList>
            <person name="Wels M."/>
            <person name="Siezen R.J."/>
            <person name="Johansen E."/>
            <person name="Stuer-Lauridsen B."/>
            <person name="Bjerre K."/>
            <person name="Nielsen B.K.K."/>
        </authorList>
    </citation>
    <scope>NUCLEOTIDE SEQUENCE [LARGE SCALE GENOMIC DNA]</scope>
    <source>
        <strain evidence="4 5">BAC-16736</strain>
    </source>
</reference>
<sequence>MKKLRHQNFLFAIAWLSGLALFVNAPGAEASEWIEPIKGEITDQFGTRGGKHKGLDIAAPEGEAVAAAADGTISKSYQSDSYGQVIFIKHDNGYETVYAHLSKRLKKEKERVKKGEQIGIIGNTGISTGTHLHFEMHHGSWTEDKRYAINPLTVLREEAFRQNSIHVHQNAGTMSGAVTVQKGDTLWRISKDSGISIEEIMRINGLKHSNLKAGQTLRLHDDESKTGTYVVRKGDTLHHIAEKMGVTVQRLKEWNDLKGERIYPRQMLEIRENS</sequence>
<name>A0A1Y0YGT8_BACLI</name>
<evidence type="ECO:0000313" key="4">
    <source>
        <dbReference type="EMBL" id="TWL32189.1"/>
    </source>
</evidence>
<protein>
    <submittedName>
        <fullName evidence="4">Murein hydrolase activator NlpD</fullName>
    </submittedName>
    <submittedName>
        <fullName evidence="3">Peptidoglycan DD-metalloendopeptidase family protein</fullName>
    </submittedName>
</protein>
<evidence type="ECO:0000313" key="3">
    <source>
        <dbReference type="EMBL" id="QPR70867.1"/>
    </source>
</evidence>